<feature type="domain" description="Proline dehydrogenase PutA" evidence="3">
    <location>
        <begin position="63"/>
        <end position="175"/>
    </location>
</feature>
<dbReference type="AlphaFoldDB" id="A0A6A7RSX8"/>
<reference evidence="5 6" key="1">
    <citation type="submission" date="2017-09" db="EMBL/GenBank/DDBJ databases">
        <title>Metagenomic Analysis Reveals Denitrifying Candidatus Accumulibacter and Flanking Population as a Source of N2O.</title>
        <authorList>
            <person name="Gao H."/>
            <person name="Mao Y."/>
            <person name="Zhao X."/>
            <person name="Liu W.-T."/>
            <person name="Zhang T."/>
            <person name="Wells G."/>
        </authorList>
    </citation>
    <scope>NUCLEOTIDE SEQUENCE [LARGE SCALE GENOMIC DNA]</scope>
    <source>
        <strain evidence="5">CANDO_2_IC</strain>
    </source>
</reference>
<evidence type="ECO:0000259" key="3">
    <source>
        <dbReference type="Pfam" id="PF14850"/>
    </source>
</evidence>
<evidence type="ECO:0000313" key="5">
    <source>
        <dbReference type="EMBL" id="MQM30694.1"/>
    </source>
</evidence>
<organism evidence="5 6">
    <name type="scientific">Candidatus Accumulibacter phosphatis</name>
    <dbReference type="NCBI Taxonomy" id="327160"/>
    <lineage>
        <taxon>Bacteria</taxon>
        <taxon>Pseudomonadati</taxon>
        <taxon>Pseudomonadota</taxon>
        <taxon>Betaproteobacteria</taxon>
        <taxon>Candidatus Accumulibacter</taxon>
    </lineage>
</organism>
<dbReference type="InterPro" id="IPR024082">
    <property type="entry name" value="PRODH_PutA_dom_II"/>
</dbReference>
<keyword evidence="1" id="KW-0560">Oxidoreductase</keyword>
<accession>A0A6A7RSX8</accession>
<gene>
    <name evidence="5" type="ORF">CRU78_09230</name>
</gene>
<dbReference type="PANTHER" id="PTHR13914:SF0">
    <property type="entry name" value="PROLINE DEHYDROGENASE 1, MITOCHONDRIAL"/>
    <property type="match status" value="1"/>
</dbReference>
<dbReference type="Pfam" id="PF18327">
    <property type="entry name" value="PRODH"/>
    <property type="match status" value="1"/>
</dbReference>
<dbReference type="GO" id="GO:0003842">
    <property type="term" value="F:L-glutamate gamma-semialdehyde dehydrogenase activity"/>
    <property type="evidence" value="ECO:0007669"/>
    <property type="project" value="InterPro"/>
</dbReference>
<dbReference type="InterPro" id="IPR041349">
    <property type="entry name" value="PRODH"/>
</dbReference>
<evidence type="ECO:0000259" key="4">
    <source>
        <dbReference type="Pfam" id="PF18327"/>
    </source>
</evidence>
<dbReference type="SUPFAM" id="SSF81935">
    <property type="entry name" value="N-terminal domain of bifunctional PutA protein"/>
    <property type="match status" value="1"/>
</dbReference>
<dbReference type="Pfam" id="PF01619">
    <property type="entry name" value="Pro_dh"/>
    <property type="match status" value="1"/>
</dbReference>
<dbReference type="GO" id="GO:0004657">
    <property type="term" value="F:proline dehydrogenase activity"/>
    <property type="evidence" value="ECO:0007669"/>
    <property type="project" value="InterPro"/>
</dbReference>
<dbReference type="SUPFAM" id="SSF51730">
    <property type="entry name" value="FAD-linked oxidoreductase"/>
    <property type="match status" value="1"/>
</dbReference>
<comment type="caution">
    <text evidence="5">The sequence shown here is derived from an EMBL/GenBank/DDBJ whole genome shotgun (WGS) entry which is preliminary data.</text>
</comment>
<feature type="non-terminal residue" evidence="5">
    <location>
        <position position="447"/>
    </location>
</feature>
<sequence length="447" mass="49717">MSVATPQALRQRLRDYHRIDEETLVEELIAKARFTHSEQQGIRQRATPLVQTVREQRLKSGGIDAFLTTYDLSSREGVVLMCLAEALLRIPDADTVDRLIRDKIGSTEWQKRLGASHSTFVNAGTWALMLTGQIVNLDTAQRNVSGILKRLVSRTGEPVIRQAVTTAMRILGKQFVMGRNINEALERARGAEKAGYRHSYDMLGEAARTSADALRYFDSYSKAIAAIGDAASGRPPFIAPSISIKLSALHPRYDVASEDRVRRELLPAIKALAVRAKARNIGLTIDAEEAERLELSMGLIEALATDHELIGWNGLGLAIQAYQKRALPLLDWLADVAHRGQRRLLVRLCKGAYWDAEIKIAQERGHSDYPVFTRKVTSDVSYLACARRLFADAQAFYPAFATHNAHTLAAVAEIAISAGGSDEWEYQRLHGMGEELYDQIVGARKWN</sequence>
<dbReference type="PANTHER" id="PTHR13914">
    <property type="entry name" value="PROLINE OXIDASE"/>
    <property type="match status" value="1"/>
</dbReference>
<protein>
    <submittedName>
        <fullName evidence="5">Bifunctional proline dehydrogenase/L-glutamate gamma-semialdehyde dehydrogenase</fullName>
    </submittedName>
</protein>
<dbReference type="Gene3D" id="3.20.20.220">
    <property type="match status" value="1"/>
</dbReference>
<dbReference type="InterPro" id="IPR015659">
    <property type="entry name" value="Proline_oxidase"/>
</dbReference>
<dbReference type="Proteomes" id="UP000342300">
    <property type="component" value="Unassembled WGS sequence"/>
</dbReference>
<dbReference type="GO" id="GO:0006562">
    <property type="term" value="P:L-proline catabolic process"/>
    <property type="evidence" value="ECO:0007669"/>
    <property type="project" value="InterPro"/>
</dbReference>
<name>A0A6A7RSX8_9PROT</name>
<proteinExistence type="predicted"/>
<evidence type="ECO:0000313" key="6">
    <source>
        <dbReference type="Proteomes" id="UP000342300"/>
    </source>
</evidence>
<dbReference type="InterPro" id="IPR024090">
    <property type="entry name" value="PRODH_PutA_dom_I"/>
</dbReference>
<dbReference type="EMBL" id="PDHS01000203">
    <property type="protein sequence ID" value="MQM30694.1"/>
    <property type="molecule type" value="Genomic_DNA"/>
</dbReference>
<dbReference type="InterPro" id="IPR024089">
    <property type="entry name" value="PRODH_PutA_dom_I/II"/>
</dbReference>
<dbReference type="InterPro" id="IPR002872">
    <property type="entry name" value="Proline_DH_dom"/>
</dbReference>
<feature type="domain" description="Proline utilization A proline dehydrogenase N-terminal" evidence="4">
    <location>
        <begin position="8"/>
        <end position="54"/>
    </location>
</feature>
<evidence type="ECO:0000259" key="2">
    <source>
        <dbReference type="Pfam" id="PF01619"/>
    </source>
</evidence>
<dbReference type="Gene3D" id="1.20.5.550">
    <property type="entry name" value="Single Helix bin"/>
    <property type="match status" value="1"/>
</dbReference>
<dbReference type="InterPro" id="IPR029041">
    <property type="entry name" value="FAD-linked_oxidoreductase-like"/>
</dbReference>
<feature type="domain" description="Proline dehydrogenase" evidence="2">
    <location>
        <begin position="184"/>
        <end position="443"/>
    </location>
</feature>
<evidence type="ECO:0000256" key="1">
    <source>
        <dbReference type="ARBA" id="ARBA00023002"/>
    </source>
</evidence>
<dbReference type="Gene3D" id="1.10.2060.10">
    <property type="entry name" value="PutA proline dehydrogenase (PRODH), domain 2"/>
    <property type="match status" value="1"/>
</dbReference>
<dbReference type="Pfam" id="PF14850">
    <property type="entry name" value="Pro_dh-DNA_bdg"/>
    <property type="match status" value="1"/>
</dbReference>